<dbReference type="GO" id="GO:0005829">
    <property type="term" value="C:cytosol"/>
    <property type="evidence" value="ECO:0007669"/>
    <property type="project" value="TreeGrafter"/>
</dbReference>
<keyword evidence="2" id="KW-0805">Transcription regulation</keyword>
<evidence type="ECO:0000259" key="5">
    <source>
        <dbReference type="PROSITE" id="PS50931"/>
    </source>
</evidence>
<dbReference type="PRINTS" id="PR00039">
    <property type="entry name" value="HTHLYSR"/>
</dbReference>
<dbReference type="Proteomes" id="UP000440004">
    <property type="component" value="Unassembled WGS sequence"/>
</dbReference>
<organism evidence="6 7">
    <name type="scientific">Alkalibaculum sporogenes</name>
    <dbReference type="NCBI Taxonomy" id="2655001"/>
    <lineage>
        <taxon>Bacteria</taxon>
        <taxon>Bacillati</taxon>
        <taxon>Bacillota</taxon>
        <taxon>Clostridia</taxon>
        <taxon>Eubacteriales</taxon>
        <taxon>Eubacteriaceae</taxon>
        <taxon>Alkalibaculum</taxon>
    </lineage>
</organism>
<dbReference type="Gene3D" id="1.10.10.10">
    <property type="entry name" value="Winged helix-like DNA-binding domain superfamily/Winged helix DNA-binding domain"/>
    <property type="match status" value="1"/>
</dbReference>
<comment type="similarity">
    <text evidence="1">Belongs to the LysR transcriptional regulatory family.</text>
</comment>
<feature type="domain" description="HTH lysR-type" evidence="5">
    <location>
        <begin position="1"/>
        <end position="58"/>
    </location>
</feature>
<evidence type="ECO:0000256" key="1">
    <source>
        <dbReference type="ARBA" id="ARBA00009437"/>
    </source>
</evidence>
<gene>
    <name evidence="6" type="ORF">GC105_11725</name>
</gene>
<dbReference type="PANTHER" id="PTHR30419">
    <property type="entry name" value="HTH-TYPE TRANSCRIPTIONAL REGULATOR YBHD"/>
    <property type="match status" value="1"/>
</dbReference>
<dbReference type="RefSeq" id="WP_152804984.1">
    <property type="nucleotide sequence ID" value="NZ_WHNX01000018.1"/>
</dbReference>
<dbReference type="InterPro" id="IPR036390">
    <property type="entry name" value="WH_DNA-bd_sf"/>
</dbReference>
<protein>
    <submittedName>
        <fullName evidence="6">LysR family transcriptional regulator</fullName>
    </submittedName>
</protein>
<dbReference type="EMBL" id="WHNX01000018">
    <property type="protein sequence ID" value="MPW26459.1"/>
    <property type="molecule type" value="Genomic_DNA"/>
</dbReference>
<evidence type="ECO:0000313" key="7">
    <source>
        <dbReference type="Proteomes" id="UP000440004"/>
    </source>
</evidence>
<dbReference type="PANTHER" id="PTHR30419:SF8">
    <property type="entry name" value="NITROGEN ASSIMILATION TRANSCRIPTIONAL ACTIVATOR-RELATED"/>
    <property type="match status" value="1"/>
</dbReference>
<keyword evidence="4" id="KW-0804">Transcription</keyword>
<evidence type="ECO:0000256" key="4">
    <source>
        <dbReference type="ARBA" id="ARBA00023163"/>
    </source>
</evidence>
<proteinExistence type="inferred from homology"/>
<dbReference type="GO" id="GO:0003700">
    <property type="term" value="F:DNA-binding transcription factor activity"/>
    <property type="evidence" value="ECO:0007669"/>
    <property type="project" value="InterPro"/>
</dbReference>
<keyword evidence="7" id="KW-1185">Reference proteome</keyword>
<keyword evidence="3" id="KW-0238">DNA-binding</keyword>
<evidence type="ECO:0000313" key="6">
    <source>
        <dbReference type="EMBL" id="MPW26459.1"/>
    </source>
</evidence>
<dbReference type="Pfam" id="PF00126">
    <property type="entry name" value="HTH_1"/>
    <property type="match status" value="1"/>
</dbReference>
<dbReference type="InterPro" id="IPR005119">
    <property type="entry name" value="LysR_subst-bd"/>
</dbReference>
<reference evidence="6 7" key="1">
    <citation type="submission" date="2019-10" db="EMBL/GenBank/DDBJ databases">
        <title>Alkalibaculum tamaniensis sp.nov., a new alkaliphilic acetogen, isolated on methoxylated aromatics from a mud volcano.</title>
        <authorList>
            <person name="Khomyakova M.A."/>
            <person name="Merkel A.Y."/>
            <person name="Bonch-Osmolovskaya E.A."/>
            <person name="Slobodkin A.I."/>
        </authorList>
    </citation>
    <scope>NUCLEOTIDE SEQUENCE [LARGE SCALE GENOMIC DNA]</scope>
    <source>
        <strain evidence="6 7">M08DMB</strain>
    </source>
</reference>
<dbReference type="Pfam" id="PF03466">
    <property type="entry name" value="LysR_substrate"/>
    <property type="match status" value="1"/>
</dbReference>
<dbReference type="InterPro" id="IPR050950">
    <property type="entry name" value="HTH-type_LysR_regulators"/>
</dbReference>
<evidence type="ECO:0000256" key="3">
    <source>
        <dbReference type="ARBA" id="ARBA00023125"/>
    </source>
</evidence>
<comment type="caution">
    <text evidence="6">The sequence shown here is derived from an EMBL/GenBank/DDBJ whole genome shotgun (WGS) entry which is preliminary data.</text>
</comment>
<sequence>MEIKQLKYFLQICEDQSFTKAAKNLFITQQGLSKSIKSLENYFQAPLFYRNIHGIMLTEHGTYLKEHAHIIIKELDSIHETFKEISNSKSKNLSVGFAFGVIMAISTELITDFHSLHPHINLEIIEYPDFQCEAALLEEHIDIALTIGPVDEKKFDAVKIKTQKPHALINELNPISQKKSIDFIDLKNENIIIVNDNFKIFHSFVRKCVDLGFEPNISLTTAEIFVPYKLSRLNKGVGITVDFVSKDIYYPNVFSIPFSDSSFSWDIYIITRKDKKCQKLASTFINYIKKLIDK</sequence>
<dbReference type="Gene3D" id="3.40.190.290">
    <property type="match status" value="1"/>
</dbReference>
<dbReference type="GO" id="GO:0003677">
    <property type="term" value="F:DNA binding"/>
    <property type="evidence" value="ECO:0007669"/>
    <property type="project" value="UniProtKB-KW"/>
</dbReference>
<evidence type="ECO:0000256" key="2">
    <source>
        <dbReference type="ARBA" id="ARBA00023015"/>
    </source>
</evidence>
<dbReference type="InterPro" id="IPR036388">
    <property type="entry name" value="WH-like_DNA-bd_sf"/>
</dbReference>
<dbReference type="SUPFAM" id="SSF53850">
    <property type="entry name" value="Periplasmic binding protein-like II"/>
    <property type="match status" value="1"/>
</dbReference>
<dbReference type="AlphaFoldDB" id="A0A6A7KA93"/>
<dbReference type="InterPro" id="IPR000847">
    <property type="entry name" value="LysR_HTH_N"/>
</dbReference>
<accession>A0A6A7KA93</accession>
<name>A0A6A7KA93_9FIRM</name>
<dbReference type="SUPFAM" id="SSF46785">
    <property type="entry name" value="Winged helix' DNA-binding domain"/>
    <property type="match status" value="1"/>
</dbReference>
<dbReference type="PROSITE" id="PS50931">
    <property type="entry name" value="HTH_LYSR"/>
    <property type="match status" value="1"/>
</dbReference>